<keyword evidence="4" id="KW-0597">Phosphoprotein</keyword>
<dbReference type="SUPFAM" id="SSF47384">
    <property type="entry name" value="Homodimeric domain of signal transducing histidine kinase"/>
    <property type="match status" value="1"/>
</dbReference>
<dbReference type="InterPro" id="IPR036890">
    <property type="entry name" value="HATPase_C_sf"/>
</dbReference>
<dbReference type="SMART" id="SM00387">
    <property type="entry name" value="HATPase_c"/>
    <property type="match status" value="1"/>
</dbReference>
<dbReference type="EMBL" id="VBTE01000002">
    <property type="protein sequence ID" value="TLQ09399.1"/>
    <property type="molecule type" value="Genomic_DNA"/>
</dbReference>
<dbReference type="PANTHER" id="PTHR45453">
    <property type="entry name" value="PHOSPHATE REGULON SENSOR PROTEIN PHOR"/>
    <property type="match status" value="1"/>
</dbReference>
<reference evidence="9 10" key="1">
    <citation type="submission" date="2019-05" db="EMBL/GenBank/DDBJ databases">
        <title>The metagenome of a microbial culture collection derived from dairy environment covers the genomic content of the human microbiome.</title>
        <authorList>
            <person name="Roder T."/>
            <person name="Wuthrich D."/>
            <person name="Sattari Z."/>
            <person name="Von Ah U."/>
            <person name="Bar C."/>
            <person name="Ronchi F."/>
            <person name="Macpherson A.J."/>
            <person name="Ganal-Vonarburg S.C."/>
            <person name="Bruggmann R."/>
            <person name="Vergeres G."/>
        </authorList>
    </citation>
    <scope>NUCLEOTIDE SEQUENCE [LARGE SCALE GENOMIC DNA]</scope>
    <source>
        <strain evidence="9 10">FAM 24235</strain>
    </source>
</reference>
<dbReference type="GO" id="GO:0004721">
    <property type="term" value="F:phosphoprotein phosphatase activity"/>
    <property type="evidence" value="ECO:0007669"/>
    <property type="project" value="TreeGrafter"/>
</dbReference>
<dbReference type="GO" id="GO:0016036">
    <property type="term" value="P:cellular response to phosphate starvation"/>
    <property type="evidence" value="ECO:0007669"/>
    <property type="project" value="TreeGrafter"/>
</dbReference>
<dbReference type="CDD" id="cd00082">
    <property type="entry name" value="HisKA"/>
    <property type="match status" value="1"/>
</dbReference>
<dbReference type="SMART" id="SM00388">
    <property type="entry name" value="HisKA"/>
    <property type="match status" value="1"/>
</dbReference>
<evidence type="ECO:0000313" key="10">
    <source>
        <dbReference type="Proteomes" id="UP000307201"/>
    </source>
</evidence>
<evidence type="ECO:0000256" key="5">
    <source>
        <dbReference type="ARBA" id="ARBA00022679"/>
    </source>
</evidence>
<dbReference type="EC" id="2.7.13.3" evidence="3"/>
<comment type="caution">
    <text evidence="9">The sequence shown here is derived from an EMBL/GenBank/DDBJ whole genome shotgun (WGS) entry which is preliminary data.</text>
</comment>
<dbReference type="InterPro" id="IPR050351">
    <property type="entry name" value="BphY/WalK/GraS-like"/>
</dbReference>
<comment type="subcellular location">
    <subcellularLocation>
        <location evidence="2">Membrane</location>
    </subcellularLocation>
</comment>
<feature type="domain" description="Histidine kinase" evidence="8">
    <location>
        <begin position="88"/>
        <end position="298"/>
    </location>
</feature>
<name>A0A5R9C8H4_9LACT</name>
<dbReference type="SUPFAM" id="SSF55874">
    <property type="entry name" value="ATPase domain of HSP90 chaperone/DNA topoisomerase II/histidine kinase"/>
    <property type="match status" value="1"/>
</dbReference>
<dbReference type="GO" id="GO:0005886">
    <property type="term" value="C:plasma membrane"/>
    <property type="evidence" value="ECO:0007669"/>
    <property type="project" value="TreeGrafter"/>
</dbReference>
<keyword evidence="5" id="KW-0808">Transferase</keyword>
<dbReference type="Pfam" id="PF00512">
    <property type="entry name" value="HisKA"/>
    <property type="match status" value="1"/>
</dbReference>
<keyword evidence="6 9" id="KW-0418">Kinase</keyword>
<organism evidence="9 10">
    <name type="scientific">Marinilactibacillus psychrotolerans</name>
    <dbReference type="NCBI Taxonomy" id="191770"/>
    <lineage>
        <taxon>Bacteria</taxon>
        <taxon>Bacillati</taxon>
        <taxon>Bacillota</taxon>
        <taxon>Bacilli</taxon>
        <taxon>Lactobacillales</taxon>
        <taxon>Carnobacteriaceae</taxon>
        <taxon>Marinilactibacillus</taxon>
    </lineage>
</organism>
<evidence type="ECO:0000256" key="3">
    <source>
        <dbReference type="ARBA" id="ARBA00012438"/>
    </source>
</evidence>
<dbReference type="PANTHER" id="PTHR45453:SF1">
    <property type="entry name" value="PHOSPHATE REGULON SENSOR PROTEIN PHOR"/>
    <property type="match status" value="1"/>
</dbReference>
<dbReference type="InterPro" id="IPR003661">
    <property type="entry name" value="HisK_dim/P_dom"/>
</dbReference>
<dbReference type="Proteomes" id="UP000307201">
    <property type="component" value="Unassembled WGS sequence"/>
</dbReference>
<proteinExistence type="predicted"/>
<dbReference type="PROSITE" id="PS50109">
    <property type="entry name" value="HIS_KIN"/>
    <property type="match status" value="1"/>
</dbReference>
<gene>
    <name evidence="9" type="ORF">FEZ48_01215</name>
</gene>
<accession>A0A5R9C8H4</accession>
<dbReference type="GO" id="GO:0000155">
    <property type="term" value="F:phosphorelay sensor kinase activity"/>
    <property type="evidence" value="ECO:0007669"/>
    <property type="project" value="InterPro"/>
</dbReference>
<sequence>MIWIITFSLLVNVGFFLKLYQDRKVKKDVEKQLQWIIDENALAKIRHSSSSKSHDNLVNEINRMVEKVSETRIEFEEMVQQNKRMVSSISHDFRTPLTSMLGYIQILQNDSNSLKDEKYLKIIEERTKILKNLVEEFYSLSLLESKEYQMNFESANPIILVQEQVAMYYSELENRFDHISIQLFEEKIALLTSPVDFNRLIGNLLKNAYTHGIKRFALYNEMTEKSLILYFENQVKDANLIEVDRLFERLYKGDDTRAVGSTGLGLSIAQKIAEALKYQLEASMKESTLQLKLTIPLN</sequence>
<dbReference type="OrthoDB" id="9792991at2"/>
<dbReference type="AlphaFoldDB" id="A0A5R9C8H4"/>
<dbReference type="InterPro" id="IPR036097">
    <property type="entry name" value="HisK_dim/P_sf"/>
</dbReference>
<evidence type="ECO:0000259" key="8">
    <source>
        <dbReference type="PROSITE" id="PS50109"/>
    </source>
</evidence>
<dbReference type="Gene3D" id="1.10.287.130">
    <property type="match status" value="1"/>
</dbReference>
<protein>
    <recommendedName>
        <fullName evidence="3">histidine kinase</fullName>
        <ecNumber evidence="3">2.7.13.3</ecNumber>
    </recommendedName>
</protein>
<evidence type="ECO:0000256" key="1">
    <source>
        <dbReference type="ARBA" id="ARBA00000085"/>
    </source>
</evidence>
<dbReference type="Pfam" id="PF02518">
    <property type="entry name" value="HATPase_c"/>
    <property type="match status" value="1"/>
</dbReference>
<evidence type="ECO:0000256" key="7">
    <source>
        <dbReference type="ARBA" id="ARBA00023012"/>
    </source>
</evidence>
<evidence type="ECO:0000256" key="6">
    <source>
        <dbReference type="ARBA" id="ARBA00022777"/>
    </source>
</evidence>
<dbReference type="STRING" id="191770.SAMN04488013_11238"/>
<evidence type="ECO:0000313" key="9">
    <source>
        <dbReference type="EMBL" id="TLQ09399.1"/>
    </source>
</evidence>
<keyword evidence="7" id="KW-0902">Two-component regulatory system</keyword>
<dbReference type="InterPro" id="IPR003594">
    <property type="entry name" value="HATPase_dom"/>
</dbReference>
<evidence type="ECO:0000256" key="2">
    <source>
        <dbReference type="ARBA" id="ARBA00004370"/>
    </source>
</evidence>
<dbReference type="Gene3D" id="3.30.565.10">
    <property type="entry name" value="Histidine kinase-like ATPase, C-terminal domain"/>
    <property type="match status" value="1"/>
</dbReference>
<comment type="catalytic activity">
    <reaction evidence="1">
        <text>ATP + protein L-histidine = ADP + protein N-phospho-L-histidine.</text>
        <dbReference type="EC" id="2.7.13.3"/>
    </reaction>
</comment>
<dbReference type="InterPro" id="IPR005467">
    <property type="entry name" value="His_kinase_dom"/>
</dbReference>
<dbReference type="RefSeq" id="WP_138470547.1">
    <property type="nucleotide sequence ID" value="NZ_JBGQQG010000007.1"/>
</dbReference>
<evidence type="ECO:0000256" key="4">
    <source>
        <dbReference type="ARBA" id="ARBA00022553"/>
    </source>
</evidence>